<proteinExistence type="predicted"/>
<dbReference type="InterPro" id="IPR000182">
    <property type="entry name" value="GNAT_dom"/>
</dbReference>
<keyword evidence="1 4" id="KW-0808">Transferase</keyword>
<evidence type="ECO:0000256" key="1">
    <source>
        <dbReference type="ARBA" id="ARBA00022679"/>
    </source>
</evidence>
<protein>
    <submittedName>
        <fullName evidence="4">N-acetyltransferase</fullName>
    </submittedName>
</protein>
<dbReference type="EMBL" id="QMIE01000008">
    <property type="protein sequence ID" value="TVM17104.1"/>
    <property type="molecule type" value="Genomic_DNA"/>
</dbReference>
<keyword evidence="5" id="KW-1185">Reference proteome</keyword>
<feature type="domain" description="N-acetyltransferase" evidence="3">
    <location>
        <begin position="6"/>
        <end position="155"/>
    </location>
</feature>
<dbReference type="RefSeq" id="WP_144303062.1">
    <property type="nucleotide sequence ID" value="NZ_QMIE01000008.1"/>
</dbReference>
<dbReference type="PROSITE" id="PS51186">
    <property type="entry name" value="GNAT"/>
    <property type="match status" value="1"/>
</dbReference>
<comment type="caution">
    <text evidence="4">The sequence shown here is derived from an EMBL/GenBank/DDBJ whole genome shotgun (WGS) entry which is preliminary data.</text>
</comment>
<dbReference type="Pfam" id="PF00583">
    <property type="entry name" value="Acetyltransf_1"/>
    <property type="match status" value="1"/>
</dbReference>
<dbReference type="GO" id="GO:0016747">
    <property type="term" value="F:acyltransferase activity, transferring groups other than amino-acyl groups"/>
    <property type="evidence" value="ECO:0007669"/>
    <property type="project" value="InterPro"/>
</dbReference>
<name>A0A7M3ME80_9BACT</name>
<accession>A0A7M3ME80</accession>
<evidence type="ECO:0000259" key="3">
    <source>
        <dbReference type="PROSITE" id="PS51186"/>
    </source>
</evidence>
<dbReference type="Proteomes" id="UP000448292">
    <property type="component" value="Unassembled WGS sequence"/>
</dbReference>
<gene>
    <name evidence="4" type="ORF">DPQ33_09905</name>
</gene>
<dbReference type="OrthoDB" id="9790865at2"/>
<evidence type="ECO:0000313" key="4">
    <source>
        <dbReference type="EMBL" id="TVM17104.1"/>
    </source>
</evidence>
<dbReference type="InterPro" id="IPR016181">
    <property type="entry name" value="Acyl_CoA_acyltransferase"/>
</dbReference>
<sequence>MNEQQFEIVRLDSEHLAAARGLFAQITADPTAEFFHPHPFSPVVAEDIANRMGADEYILLLVDGKPEGYGILRGWDEGYDIPSLGIYVTPAMRGTSAARFLMNSLHDLAASHGAEKIRLTVHPNNQAAFHLYSKFGYVFDRDENGQLIGFLDLNR</sequence>
<dbReference type="PANTHER" id="PTHR43877">
    <property type="entry name" value="AMINOALKYLPHOSPHONATE N-ACETYLTRANSFERASE-RELATED-RELATED"/>
    <property type="match status" value="1"/>
</dbReference>
<reference evidence="4 5" key="1">
    <citation type="submission" date="2018-06" db="EMBL/GenBank/DDBJ databases">
        <title>Complete genome of Desulfovibrio indonesiensis P37SLT.</title>
        <authorList>
            <person name="Crispim J.S."/>
            <person name="Vidigal P.M.P."/>
            <person name="Silva L.C.F."/>
            <person name="Laguardia C.N."/>
            <person name="Araujo L.C."/>
            <person name="Dias R.S."/>
            <person name="Sousa M.P."/>
            <person name="Paula S.O."/>
            <person name="Silva C."/>
        </authorList>
    </citation>
    <scope>NUCLEOTIDE SEQUENCE [LARGE SCALE GENOMIC DNA]</scope>
    <source>
        <strain evidence="4 5">P37SLT</strain>
    </source>
</reference>
<keyword evidence="2" id="KW-0012">Acyltransferase</keyword>
<evidence type="ECO:0000313" key="5">
    <source>
        <dbReference type="Proteomes" id="UP000448292"/>
    </source>
</evidence>
<dbReference type="InterPro" id="IPR050832">
    <property type="entry name" value="Bact_Acetyltransf"/>
</dbReference>
<dbReference type="SUPFAM" id="SSF55729">
    <property type="entry name" value="Acyl-CoA N-acyltransferases (Nat)"/>
    <property type="match status" value="1"/>
</dbReference>
<organism evidence="4 5">
    <name type="scientific">Oceanidesulfovibrio indonesiensis</name>
    <dbReference type="NCBI Taxonomy" id="54767"/>
    <lineage>
        <taxon>Bacteria</taxon>
        <taxon>Pseudomonadati</taxon>
        <taxon>Thermodesulfobacteriota</taxon>
        <taxon>Desulfovibrionia</taxon>
        <taxon>Desulfovibrionales</taxon>
        <taxon>Desulfovibrionaceae</taxon>
        <taxon>Oceanidesulfovibrio</taxon>
    </lineage>
</organism>
<dbReference type="CDD" id="cd04301">
    <property type="entry name" value="NAT_SF"/>
    <property type="match status" value="1"/>
</dbReference>
<dbReference type="PANTHER" id="PTHR43877:SF2">
    <property type="entry name" value="AMINOALKYLPHOSPHONATE N-ACETYLTRANSFERASE-RELATED"/>
    <property type="match status" value="1"/>
</dbReference>
<dbReference type="AlphaFoldDB" id="A0A7M3ME80"/>
<evidence type="ECO:0000256" key="2">
    <source>
        <dbReference type="ARBA" id="ARBA00023315"/>
    </source>
</evidence>
<dbReference type="Gene3D" id="3.40.630.30">
    <property type="match status" value="1"/>
</dbReference>